<gene>
    <name evidence="6" type="ORF">KK060_05565</name>
</gene>
<dbReference type="PANTHER" id="PTHR40094:SF1">
    <property type="entry name" value="UBIQUITIN DOMAIN-CONTAINING PROTEIN"/>
    <property type="match status" value="1"/>
</dbReference>
<dbReference type="InterPro" id="IPR011625">
    <property type="entry name" value="A2M_N_BRD"/>
</dbReference>
<feature type="transmembrane region" description="Helical" evidence="3">
    <location>
        <begin position="9"/>
        <end position="27"/>
    </location>
</feature>
<dbReference type="InterPro" id="IPR011626">
    <property type="entry name" value="Alpha-macroglobulin_TED"/>
</dbReference>
<sequence>MKTLPWKRIAIAAIALGIVVTGVFYFTNSIGKKQTQAFINPAFGEYISSYTAGIVSSGSTIRIVLSTEAVDSSQVGTESSVKLFNFNPGVNGKTIWLDRKTVEFRPEKKLTSGHVYEVNFSLSKLVENLPSELKTFSYTFQVIPQNFEVSIENIKPYVSTELQKQKIEGIFSTADFAENELIEKSFTASQEGKVLKISWTHAGDGKEHNFIIEEVARKEQASKVDLAINGKSIGIERSEEQVIEIPSLSDFKIMNTKVVQNPNQYVVLQFTDPLKPKQNLQGLINIGGLTDLDFDIHDNEIWVYPPVRQTGSKTLTIEAGIKNILDYKMKEGNSLEIVFEQLNPAVRFTGKGNILPSSEGLILPFEAVNLKSVDVKIIKVYESNVLQFLQVNDYNGSSELRRVGKPILKKNVSLETSGVTDLGKWNRFTIDLSKMISTEPGAIYQVSIGFKRKDVALVCEGGEETAGESDLTSFETEEWVEGEGESSYWDSYEEYYYSEDYDWEQRDNPCHSSYYTGNKNIKKNVLATDLGIIAKRGGDGKTIVFINDLKTTQPLGSVMLELYDFQQQLIGNATTDADGKAVIESKEKPFVLIAKSGTQRGYLKLQDGESLSLSNFDIGGEQISKGLKGLIYGERGVWRPGDSLYLTFLLEDKLKLLPSTHPVVMELQNPQGQVVNRIVRANGENGFYNFATATATDAPTGNWMARVKVGGAEFAQTIKIETVKPNRLKINLDFGKDKITAENNNVSGTLQVNWLHGAVGRNLKAEFEVLLTRGETKFSRYPDYVFEDPSRTFSSEAQTIFEGYTNEEGKATINATLEASENSPGMLNAVFRGKVFEESGNFSIDRFSLPYYPYESFTGIRVPEGDKARGMLLTDTTHRVDVVTIDADGKPLSRDKIEMSIYKLQWKWWWDNSEENAAYLSDSYATLISEGTIRTTNGKGSWSFKINYPEWGRYLVKALDPQSGHSTAKVVYIDWPGWAGRSRGGNEGATMLSFSSDKPAYNIGDKASVIIPGSGEGRALVSIENGSRVIESNWVQTQKGDTPFSFNITKDMTPNVFVHITLVQPHSQTVNDLPIRLYGVIPLQVENPETHLEPVIEMPDVLEPGKEVKISVSEKSKKKMTYTIAVVDEGLLDLTRFKTPDPWNRFYAREALGVKTWDLYDNVMGAFGSKIERLLAIGGDMEAASKEDDAKSNRFKPVVKFFGPFTTNGGRDEHKFIMPQYIGSVKTMVVAGYEGAYGSAEKATPVRKPLMVLATLPRVLGPEEKVKLPVTLFTMEKNIRDINIEVKATGPLTVLQNSQRITMSGNDMTVDFDLDVKSLLGVGKIKVTATSGSYTATDEIEIEVRNPNPPVTRAQESIVEAGKTWNVNVSPVGMAGTNTAVLEISSIPPINLGQRLKYLLQYPYGCIEQTTSAVFPQLYVDQIKVITEGEQAMIQKNVRAGIERLKSFQQRDGGFSYWPGAENADSWSTTYAGHFLIEAEAKGYFIPNDMIRRWKKFQKNKAQSWRKNQEYQSSELIQAYRLYALALAGDAELGGMNRLREQQNLSLTASWMLASAYAKAGQPEAAKKIIANLSTNVKPYQEMGYSYGSDLRDKAIILETLILLNEKSKGFELLKDISASLSNSGYWMSTQTTAWCLKSAGAFASTEKRGSLTFTYTYNGKEVEASTELPIAQVSLPVDGVSARSLKVVSKSKGTLFARLITEGTPARGTEEEENNNLNLSVTYTDTDGNAVDPTRLTQGTEFIASVTIQNPGMRGEYKNMALNQIFPSGWEINNLRLDQAEERLNGDKPTYQDIRDDRVYTYFDLASGQRKVFKVMLTASYSGSYYLPALSCEAMYDRSIYARKKGQVVEVVKEQTQ</sequence>
<keyword evidence="7" id="KW-1185">Reference proteome</keyword>
<dbReference type="CDD" id="cd02891">
    <property type="entry name" value="A2M_like"/>
    <property type="match status" value="1"/>
</dbReference>
<dbReference type="Pfam" id="PF17973">
    <property type="entry name" value="bMG10"/>
    <property type="match status" value="1"/>
</dbReference>
<dbReference type="Pfam" id="PF07678">
    <property type="entry name" value="TED_complement"/>
    <property type="match status" value="1"/>
</dbReference>
<keyword evidence="3" id="KW-0472">Membrane</keyword>
<dbReference type="InterPro" id="IPR001599">
    <property type="entry name" value="Macroglobln_a2"/>
</dbReference>
<dbReference type="Pfam" id="PF07703">
    <property type="entry name" value="A2M_BRD"/>
    <property type="match status" value="1"/>
</dbReference>
<dbReference type="Gene3D" id="2.60.40.3710">
    <property type="match status" value="1"/>
</dbReference>
<dbReference type="Pfam" id="PF17962">
    <property type="entry name" value="bMG6"/>
    <property type="match status" value="1"/>
</dbReference>
<evidence type="ECO:0000313" key="6">
    <source>
        <dbReference type="EMBL" id="MBT1702737.1"/>
    </source>
</evidence>
<name>A0ABS5VMR4_9BACT</name>
<keyword evidence="3" id="KW-1133">Transmembrane helix</keyword>
<dbReference type="InterPro" id="IPR041462">
    <property type="entry name" value="Bact_A2M_MG6"/>
</dbReference>
<dbReference type="InterPro" id="IPR047565">
    <property type="entry name" value="Alpha-macroglob_thiol-ester_cl"/>
</dbReference>
<dbReference type="SMART" id="SM01419">
    <property type="entry name" value="Thiol-ester_cl"/>
    <property type="match status" value="1"/>
</dbReference>
<evidence type="ECO:0000259" key="5">
    <source>
        <dbReference type="SMART" id="SM01360"/>
    </source>
</evidence>
<proteinExistence type="inferred from homology"/>
<dbReference type="InterPro" id="IPR051802">
    <property type="entry name" value="YfhM-like"/>
</dbReference>
<dbReference type="Pfam" id="PF00207">
    <property type="entry name" value="A2M"/>
    <property type="match status" value="1"/>
</dbReference>
<feature type="domain" description="Alpha-2-macroglobulin" evidence="5">
    <location>
        <begin position="1198"/>
        <end position="1286"/>
    </location>
</feature>
<dbReference type="EMBL" id="JAHESD010000008">
    <property type="protein sequence ID" value="MBT1702737.1"/>
    <property type="molecule type" value="Genomic_DNA"/>
</dbReference>
<keyword evidence="3" id="KW-0812">Transmembrane</keyword>
<reference evidence="6 7" key="1">
    <citation type="submission" date="2021-05" db="EMBL/GenBank/DDBJ databases">
        <title>A Polyphasic approach of four new species of the genus Ohtaekwangia: Ohtaekwangia histidinii sp. nov., Ohtaekwangia cretensis sp. nov., Ohtaekwangia indiensis sp. nov., Ohtaekwangia reichenbachii sp. nov. from diverse environment.</title>
        <authorList>
            <person name="Octaviana S."/>
        </authorList>
    </citation>
    <scope>NUCLEOTIDE SEQUENCE [LARGE SCALE GENOMIC DNA]</scope>
    <source>
        <strain evidence="6 7">PWU20</strain>
    </source>
</reference>
<evidence type="ECO:0008006" key="8">
    <source>
        <dbReference type="Google" id="ProtNLM"/>
    </source>
</evidence>
<dbReference type="InterPro" id="IPR041246">
    <property type="entry name" value="Bact_MG10"/>
</dbReference>
<protein>
    <recommendedName>
        <fullName evidence="8">Alpha-2-macroglobulin</fullName>
    </recommendedName>
</protein>
<dbReference type="InterPro" id="IPR002890">
    <property type="entry name" value="MG2"/>
</dbReference>
<evidence type="ECO:0000256" key="1">
    <source>
        <dbReference type="ARBA" id="ARBA00010556"/>
    </source>
</evidence>
<evidence type="ECO:0000313" key="7">
    <source>
        <dbReference type="Proteomes" id="UP000772618"/>
    </source>
</evidence>
<organism evidence="6 7">
    <name type="scientific">Chryseosolibacter indicus</name>
    <dbReference type="NCBI Taxonomy" id="2782351"/>
    <lineage>
        <taxon>Bacteria</taxon>
        <taxon>Pseudomonadati</taxon>
        <taxon>Bacteroidota</taxon>
        <taxon>Cytophagia</taxon>
        <taxon>Cytophagales</taxon>
        <taxon>Chryseotaleaceae</taxon>
        <taxon>Chryseosolibacter</taxon>
    </lineage>
</organism>
<feature type="domain" description="Alpha-2-macroglobulin bait region" evidence="4">
    <location>
        <begin position="992"/>
        <end position="1134"/>
    </location>
</feature>
<dbReference type="Pfam" id="PF17972">
    <property type="entry name" value="bMG5"/>
    <property type="match status" value="1"/>
</dbReference>
<comment type="similarity">
    <text evidence="1">Belongs to the protease inhibitor I39 (alpha-2-macroglobulin) family. Bacterial alpha-2-macroglobulin subfamily.</text>
</comment>
<evidence type="ECO:0000259" key="4">
    <source>
        <dbReference type="SMART" id="SM01359"/>
    </source>
</evidence>
<accession>A0ABS5VMR4</accession>
<dbReference type="SUPFAM" id="SSF48239">
    <property type="entry name" value="Terpenoid cyclases/Protein prenyltransferases"/>
    <property type="match status" value="1"/>
</dbReference>
<dbReference type="Pfam" id="PF01835">
    <property type="entry name" value="MG2"/>
    <property type="match status" value="1"/>
</dbReference>
<dbReference type="SMART" id="SM01359">
    <property type="entry name" value="A2M_N_2"/>
    <property type="match status" value="1"/>
</dbReference>
<dbReference type="SMART" id="SM01360">
    <property type="entry name" value="A2M"/>
    <property type="match status" value="1"/>
</dbReference>
<dbReference type="InterPro" id="IPR008930">
    <property type="entry name" value="Terpenoid_cyclase/PrenylTrfase"/>
</dbReference>
<dbReference type="InterPro" id="IPR041203">
    <property type="entry name" value="Bact_A2M_MG5"/>
</dbReference>
<dbReference type="Proteomes" id="UP000772618">
    <property type="component" value="Unassembled WGS sequence"/>
</dbReference>
<keyword evidence="2" id="KW-0732">Signal</keyword>
<dbReference type="PANTHER" id="PTHR40094">
    <property type="entry name" value="ALPHA-2-MACROGLOBULIN HOMOLOG"/>
    <property type="match status" value="1"/>
</dbReference>
<dbReference type="RefSeq" id="WP_254152703.1">
    <property type="nucleotide sequence ID" value="NZ_JAHESD010000008.1"/>
</dbReference>
<dbReference type="Pfam" id="PF11974">
    <property type="entry name" value="bMG3"/>
    <property type="match status" value="1"/>
</dbReference>
<dbReference type="InterPro" id="IPR021868">
    <property type="entry name" value="Alpha_2_Macroglob_MG3"/>
</dbReference>
<evidence type="ECO:0000256" key="2">
    <source>
        <dbReference type="ARBA" id="ARBA00022729"/>
    </source>
</evidence>
<dbReference type="Gene3D" id="2.60.40.1930">
    <property type="match status" value="1"/>
</dbReference>
<dbReference type="Gene3D" id="1.50.10.20">
    <property type="match status" value="1"/>
</dbReference>
<evidence type="ECO:0000256" key="3">
    <source>
        <dbReference type="SAM" id="Phobius"/>
    </source>
</evidence>
<comment type="caution">
    <text evidence="6">The sequence shown here is derived from an EMBL/GenBank/DDBJ whole genome shotgun (WGS) entry which is preliminary data.</text>
</comment>